<keyword evidence="1" id="KW-0560">Oxidoreductase</keyword>
<dbReference type="PANTHER" id="PTHR43539">
    <property type="entry name" value="FLAVIN-BINDING MONOOXYGENASE-LIKE PROTEIN (AFU_ORTHOLOGUE AFUA_4G09220)"/>
    <property type="match status" value="1"/>
</dbReference>
<comment type="caution">
    <text evidence="3">The sequence shown here is derived from an EMBL/GenBank/DDBJ whole genome shotgun (WGS) entry which is preliminary data.</text>
</comment>
<organism evidence="3 4">
    <name type="scientific">Nonomuraea mangrovi</name>
    <dbReference type="NCBI Taxonomy" id="2316207"/>
    <lineage>
        <taxon>Bacteria</taxon>
        <taxon>Bacillati</taxon>
        <taxon>Actinomycetota</taxon>
        <taxon>Actinomycetes</taxon>
        <taxon>Streptosporangiales</taxon>
        <taxon>Streptosporangiaceae</taxon>
        <taxon>Nonomuraea</taxon>
    </lineage>
</organism>
<dbReference type="InterPro" id="IPR023753">
    <property type="entry name" value="FAD/NAD-binding_dom"/>
</dbReference>
<dbReference type="EMBL" id="JBHUFV010000043">
    <property type="protein sequence ID" value="MFD1935415.1"/>
    <property type="molecule type" value="Genomic_DNA"/>
</dbReference>
<dbReference type="PRINTS" id="PR00411">
    <property type="entry name" value="PNDRDTASEI"/>
</dbReference>
<gene>
    <name evidence="3" type="ORF">ACFSKW_28460</name>
</gene>
<dbReference type="InterPro" id="IPR036188">
    <property type="entry name" value="FAD/NAD-bd_sf"/>
</dbReference>
<dbReference type="PANTHER" id="PTHR43539:SF78">
    <property type="entry name" value="FLAVIN-CONTAINING MONOOXYGENASE"/>
    <property type="match status" value="1"/>
</dbReference>
<reference evidence="4" key="1">
    <citation type="journal article" date="2019" name="Int. J. Syst. Evol. Microbiol.">
        <title>The Global Catalogue of Microorganisms (GCM) 10K type strain sequencing project: providing services to taxonomists for standard genome sequencing and annotation.</title>
        <authorList>
            <consortium name="The Broad Institute Genomics Platform"/>
            <consortium name="The Broad Institute Genome Sequencing Center for Infectious Disease"/>
            <person name="Wu L."/>
            <person name="Ma J."/>
        </authorList>
    </citation>
    <scope>NUCLEOTIDE SEQUENCE [LARGE SCALE GENOMIC DNA]</scope>
    <source>
        <strain evidence="4">ICMP 6774ER</strain>
    </source>
</reference>
<dbReference type="InterPro" id="IPR050982">
    <property type="entry name" value="Auxin_biosynth/cation_transpt"/>
</dbReference>
<dbReference type="Proteomes" id="UP001597368">
    <property type="component" value="Unassembled WGS sequence"/>
</dbReference>
<dbReference type="RefSeq" id="WP_379575533.1">
    <property type="nucleotide sequence ID" value="NZ_JBHUFV010000043.1"/>
</dbReference>
<dbReference type="Gene3D" id="3.50.50.60">
    <property type="entry name" value="FAD/NAD(P)-binding domain"/>
    <property type="match status" value="1"/>
</dbReference>
<evidence type="ECO:0000313" key="4">
    <source>
        <dbReference type="Proteomes" id="UP001597368"/>
    </source>
</evidence>
<evidence type="ECO:0000259" key="2">
    <source>
        <dbReference type="Pfam" id="PF07992"/>
    </source>
</evidence>
<proteinExistence type="predicted"/>
<feature type="domain" description="FAD/NAD(P)-binding" evidence="2">
    <location>
        <begin position="20"/>
        <end position="229"/>
    </location>
</feature>
<sequence length="422" mass="44449">MAQPSVVECGSEAAGARRGVVVIGAGPYGLSVAAHLRAAGVAVRVFGEVMGSWRHVMATGMFLKSAPQATDLAAPAPGGRLADFCRQAGLPELTELTPIPSDLFVRYGTWFANRFAGEVEDTRVAWLNRRRDGGFHLVLDDGAHLQADAVVVACGLRPLAHVPRVLADLAPQGTGPRSPVSHSSDHSCLSGYAGQQIAVVGGGQSAMESAALLHESGALVEVLVRGTRARWGQKPTLHRPLGQRIAHPASPLGPGWALSALCRAPAAVGQLPAPARLWLMRRALGPSGAWWLRDRVEGVIPVRTDAPIRHACLQDGKVRLVVGDAGAELTVDHVLAATGYRIDVDALPFLASGLRSAIARIPGSKAPQVTASFEASVPGLYFTGSMAAPTFGPMLRFVAGTHFAAVTITRHLARQRRRSRTT</sequence>
<evidence type="ECO:0000313" key="3">
    <source>
        <dbReference type="EMBL" id="MFD1935415.1"/>
    </source>
</evidence>
<keyword evidence="4" id="KW-1185">Reference proteome</keyword>
<evidence type="ECO:0000256" key="1">
    <source>
        <dbReference type="ARBA" id="ARBA00023002"/>
    </source>
</evidence>
<dbReference type="SUPFAM" id="SSF51905">
    <property type="entry name" value="FAD/NAD(P)-binding domain"/>
    <property type="match status" value="1"/>
</dbReference>
<name>A0ABW4T2T9_9ACTN</name>
<accession>A0ABW4T2T9</accession>
<dbReference type="Pfam" id="PF07992">
    <property type="entry name" value="Pyr_redox_2"/>
    <property type="match status" value="1"/>
</dbReference>
<protein>
    <submittedName>
        <fullName evidence="3">FAD-dependent oxidoreductase</fullName>
    </submittedName>
</protein>
<dbReference type="PRINTS" id="PR00368">
    <property type="entry name" value="FADPNR"/>
</dbReference>